<dbReference type="SMART" id="SM01101">
    <property type="entry name" value="CRISPR_assoc"/>
    <property type="match status" value="1"/>
</dbReference>
<sequence>MSSILFSKVELQPAADGSSGALVAYLARTAQSLGQVHHLVWSLFGDRDSDRQFLYRMTGAGVRQPILLYSAEPPKDNTGLWKVETKSMTLPEAAGERVAWSIRVNPVVSRDGKKHDVVTDARRSAPKHERWDDTARRVMPGWLAPRLEKMGLQVLEGDIVVEGSAKHEFPHDRGGRPVTVRTVDLSGTATVTDPAALASGILNGIGSAKVYGCGLLLLRRIA</sequence>
<dbReference type="EMBL" id="VTTN01000012">
    <property type="protein sequence ID" value="KAA0593121.1"/>
    <property type="molecule type" value="Genomic_DNA"/>
</dbReference>
<evidence type="ECO:0000313" key="1">
    <source>
        <dbReference type="EMBL" id="KAA0593121.1"/>
    </source>
</evidence>
<accession>A0A5A9GFD4</accession>
<proteinExistence type="predicted"/>
<dbReference type="Proteomes" id="UP000324927">
    <property type="component" value="Unassembled WGS sequence"/>
</dbReference>
<dbReference type="Pfam" id="PF08798">
    <property type="entry name" value="CRISPR_assoc"/>
    <property type="match status" value="1"/>
</dbReference>
<protein>
    <submittedName>
        <fullName evidence="1">Type I-E CRISPR-associated protein Cas6/Cse3/CasE</fullName>
    </submittedName>
</protein>
<dbReference type="RefSeq" id="WP_149233719.1">
    <property type="nucleotide sequence ID" value="NZ_JALJXJ010000013.1"/>
</dbReference>
<organism evidence="1 2">
    <name type="scientific">Azospirillum lipoferum</name>
    <dbReference type="NCBI Taxonomy" id="193"/>
    <lineage>
        <taxon>Bacteria</taxon>
        <taxon>Pseudomonadati</taxon>
        <taxon>Pseudomonadota</taxon>
        <taxon>Alphaproteobacteria</taxon>
        <taxon>Rhodospirillales</taxon>
        <taxon>Azospirillaceae</taxon>
        <taxon>Azospirillum</taxon>
    </lineage>
</organism>
<dbReference type="InterPro" id="IPR010179">
    <property type="entry name" value="CRISPR-assoc_prot_Cse3"/>
</dbReference>
<keyword evidence="2" id="KW-1185">Reference proteome</keyword>
<dbReference type="NCBIfam" id="TIGR01907">
    <property type="entry name" value="casE_Cse3"/>
    <property type="match status" value="1"/>
</dbReference>
<reference evidence="1 2" key="1">
    <citation type="submission" date="2019-08" db="EMBL/GenBank/DDBJ databases">
        <authorList>
            <person name="Grouzdev D."/>
            <person name="Tikhonova E."/>
            <person name="Kravchenko I."/>
        </authorList>
    </citation>
    <scope>NUCLEOTIDE SEQUENCE [LARGE SCALE GENOMIC DNA]</scope>
    <source>
        <strain evidence="1 2">59b</strain>
    </source>
</reference>
<name>A0A5A9GFD4_AZOLI</name>
<dbReference type="AlphaFoldDB" id="A0A5A9GFD4"/>
<evidence type="ECO:0000313" key="2">
    <source>
        <dbReference type="Proteomes" id="UP000324927"/>
    </source>
</evidence>
<gene>
    <name evidence="1" type="primary">cas6e</name>
    <name evidence="1" type="ORF">FZ942_24585</name>
</gene>
<comment type="caution">
    <text evidence="1">The sequence shown here is derived from an EMBL/GenBank/DDBJ whole genome shotgun (WGS) entry which is preliminary data.</text>
</comment>
<dbReference type="CDD" id="cd09727">
    <property type="entry name" value="Cas6_I-E"/>
    <property type="match status" value="1"/>
</dbReference>
<dbReference type="Gene3D" id="3.30.70.1200">
    <property type="entry name" value="Crispr-associated protein, domain 1"/>
    <property type="match status" value="1"/>
</dbReference>
<dbReference type="SUPFAM" id="SSF117987">
    <property type="entry name" value="CRISPR-associated protein"/>
    <property type="match status" value="1"/>
</dbReference>
<dbReference type="Gene3D" id="3.30.70.1210">
    <property type="entry name" value="Crispr-associated protein, domain 2"/>
    <property type="match status" value="1"/>
</dbReference>
<dbReference type="OrthoDB" id="9795689at2"/>